<dbReference type="InterPro" id="IPR036148">
    <property type="entry name" value="MmgE/PrpD_sf"/>
</dbReference>
<dbReference type="InterPro" id="IPR042183">
    <property type="entry name" value="MmgE/PrpD_sf_1"/>
</dbReference>
<organism evidence="3">
    <name type="scientific">marine metagenome</name>
    <dbReference type="NCBI Taxonomy" id="408172"/>
    <lineage>
        <taxon>unclassified sequences</taxon>
        <taxon>metagenomes</taxon>
        <taxon>ecological metagenomes</taxon>
    </lineage>
</organism>
<dbReference type="InterPro" id="IPR005656">
    <property type="entry name" value="MmgE_PrpD"/>
</dbReference>
<reference evidence="3" key="1">
    <citation type="submission" date="2018-05" db="EMBL/GenBank/DDBJ databases">
        <authorList>
            <person name="Lanie J.A."/>
            <person name="Ng W.-L."/>
            <person name="Kazmierczak K.M."/>
            <person name="Andrzejewski T.M."/>
            <person name="Davidsen T.M."/>
            <person name="Wayne K.J."/>
            <person name="Tettelin H."/>
            <person name="Glass J.I."/>
            <person name="Rusch D."/>
            <person name="Podicherti R."/>
            <person name="Tsui H.-C.T."/>
            <person name="Winkler M.E."/>
        </authorList>
    </citation>
    <scope>NUCLEOTIDE SEQUENCE</scope>
</reference>
<protein>
    <recommendedName>
        <fullName evidence="2">MmgE/PrpD N-terminal domain-containing protein</fullName>
    </recommendedName>
</protein>
<dbReference type="Pfam" id="PF03972">
    <property type="entry name" value="MmgE_PrpD_N"/>
    <property type="match status" value="1"/>
</dbReference>
<dbReference type="GO" id="GO:0016829">
    <property type="term" value="F:lyase activity"/>
    <property type="evidence" value="ECO:0007669"/>
    <property type="project" value="InterPro"/>
</dbReference>
<comment type="similarity">
    <text evidence="1">Belongs to the PrpD family.</text>
</comment>
<feature type="domain" description="MmgE/PrpD N-terminal" evidence="2">
    <location>
        <begin position="6"/>
        <end position="92"/>
    </location>
</feature>
<dbReference type="Gene3D" id="1.10.4100.10">
    <property type="entry name" value="2-methylcitrate dehydratase PrpD"/>
    <property type="match status" value="1"/>
</dbReference>
<dbReference type="AlphaFoldDB" id="A0A383EHW9"/>
<dbReference type="PANTHER" id="PTHR16943:SF8">
    <property type="entry name" value="2-METHYLCITRATE DEHYDRATASE"/>
    <property type="match status" value="1"/>
</dbReference>
<name>A0A383EHW9_9ZZZZ</name>
<feature type="non-terminal residue" evidence="3">
    <location>
        <position position="92"/>
    </location>
</feature>
<accession>A0A383EHW9</accession>
<evidence type="ECO:0000259" key="2">
    <source>
        <dbReference type="Pfam" id="PF03972"/>
    </source>
</evidence>
<gene>
    <name evidence="3" type="ORF">METZ01_LOCUS508552</name>
</gene>
<dbReference type="EMBL" id="UINC01225569">
    <property type="protein sequence ID" value="SVE55698.1"/>
    <property type="molecule type" value="Genomic_DNA"/>
</dbReference>
<dbReference type="InterPro" id="IPR045336">
    <property type="entry name" value="MmgE_PrpD_N"/>
</dbReference>
<dbReference type="PANTHER" id="PTHR16943">
    <property type="entry name" value="2-METHYLCITRATE DEHYDRATASE-RELATED"/>
    <property type="match status" value="1"/>
</dbReference>
<evidence type="ECO:0000256" key="1">
    <source>
        <dbReference type="ARBA" id="ARBA00006174"/>
    </source>
</evidence>
<proteinExistence type="inferred from homology"/>
<dbReference type="SUPFAM" id="SSF103378">
    <property type="entry name" value="2-methylcitrate dehydratase PrpD"/>
    <property type="match status" value="1"/>
</dbReference>
<sequence>MMGATETIAKWIVDTNYEDIPPDAIRVANESCFDLLGVILAGSQQPVGEIIQKYTSSQGAAPESTGLAGGFQSTQANAALANGTMGHALDFD</sequence>
<evidence type="ECO:0000313" key="3">
    <source>
        <dbReference type="EMBL" id="SVE55698.1"/>
    </source>
</evidence>